<keyword evidence="2" id="KW-1185">Reference proteome</keyword>
<dbReference type="Pfam" id="PF13811">
    <property type="entry name" value="DUF4186"/>
    <property type="match status" value="1"/>
</dbReference>
<dbReference type="InterPro" id="IPR020378">
    <property type="entry name" value="DUF4186"/>
</dbReference>
<dbReference type="EMBL" id="JAYWLC010000004">
    <property type="protein sequence ID" value="MER5171384.1"/>
    <property type="molecule type" value="Genomic_DNA"/>
</dbReference>
<accession>A0ABV1SEQ4</accession>
<evidence type="ECO:0000313" key="1">
    <source>
        <dbReference type="EMBL" id="MER5171384.1"/>
    </source>
</evidence>
<evidence type="ECO:0000313" key="2">
    <source>
        <dbReference type="Proteomes" id="UP001438953"/>
    </source>
</evidence>
<protein>
    <submittedName>
        <fullName evidence="1">DUF4186 domain-containing protein</fullName>
    </submittedName>
</protein>
<comment type="caution">
    <text evidence="1">The sequence shown here is derived from an EMBL/GenBank/DDBJ whole genome shotgun (WGS) entry which is preliminary data.</text>
</comment>
<proteinExistence type="predicted"/>
<reference evidence="1 2" key="1">
    <citation type="submission" date="2024-06" db="EMBL/GenBank/DDBJ databases">
        <title>Thioclava kandeliae sp. nov. from a rhizosphere soil sample of Kandelia candel in a mangrove.</title>
        <authorList>
            <person name="Mu T."/>
        </authorList>
    </citation>
    <scope>NUCLEOTIDE SEQUENCE [LARGE SCALE GENOMIC DNA]</scope>
    <source>
        <strain evidence="1 2">CPCC 100088</strain>
    </source>
</reference>
<dbReference type="Proteomes" id="UP001438953">
    <property type="component" value="Unassembled WGS sequence"/>
</dbReference>
<organism evidence="1 2">
    <name type="scientific">Thioclava kandeliae</name>
    <dbReference type="NCBI Taxonomy" id="3070818"/>
    <lineage>
        <taxon>Bacteria</taxon>
        <taxon>Pseudomonadati</taxon>
        <taxon>Pseudomonadota</taxon>
        <taxon>Alphaproteobacteria</taxon>
        <taxon>Rhodobacterales</taxon>
        <taxon>Paracoccaceae</taxon>
        <taxon>Thioclava</taxon>
    </lineage>
</organism>
<dbReference type="RefSeq" id="WP_350935688.1">
    <property type="nucleotide sequence ID" value="NZ_JAYWLC010000004.1"/>
</dbReference>
<sequence length="143" mass="15813">MISRSCVPRVWPSSAAPDPVPAQADLFARLARSAFRSRFHLGPRERAYCNAKGRSTIERHARDFIAQRIAPAQPRNDGKQTPMRGHPVFIAQHATACCCRGCIAKWHQIAAGIPLGPDEQSRLVITLMTWIDAEMGHQPAPPL</sequence>
<gene>
    <name evidence="1" type="ORF">VSX56_06285</name>
</gene>
<name>A0ABV1SEQ4_9RHOB</name>